<reference evidence="3" key="1">
    <citation type="submission" date="2015-11" db="EMBL/GenBank/DDBJ databases">
        <title>De novo transcriptome assembly of four potential Pierce s Disease insect vectors from Arizona vineyards.</title>
        <authorList>
            <person name="Tassone E.E."/>
        </authorList>
    </citation>
    <scope>NUCLEOTIDE SEQUENCE</scope>
</reference>
<dbReference type="EMBL" id="GECZ01018672">
    <property type="protein sequence ID" value="JAS51097.1"/>
    <property type="molecule type" value="Transcribed_RNA"/>
</dbReference>
<keyword evidence="1" id="KW-0175">Coiled coil</keyword>
<evidence type="ECO:0000313" key="3">
    <source>
        <dbReference type="EMBL" id="JAS51097.1"/>
    </source>
</evidence>
<feature type="non-terminal residue" evidence="3">
    <location>
        <position position="1"/>
    </location>
</feature>
<proteinExistence type="predicted"/>
<dbReference type="PANTHER" id="PTHR24099:SF15">
    <property type="entry name" value="E3 UBIQUITIN-PROTEIN LIGASE TRIM9"/>
    <property type="match status" value="1"/>
</dbReference>
<accession>A0A1B6FLN2</accession>
<dbReference type="PANTHER" id="PTHR24099">
    <property type="entry name" value="E3 UBIQUITIN-PROTEIN LIGASE TRIM36-RELATED"/>
    <property type="match status" value="1"/>
</dbReference>
<dbReference type="GO" id="GO:0007411">
    <property type="term" value="P:axon guidance"/>
    <property type="evidence" value="ECO:0007669"/>
    <property type="project" value="TreeGrafter"/>
</dbReference>
<evidence type="ECO:0000259" key="2">
    <source>
        <dbReference type="PROSITE" id="PS51262"/>
    </source>
</evidence>
<organism evidence="3">
    <name type="scientific">Cuerna arida</name>
    <dbReference type="NCBI Taxonomy" id="1464854"/>
    <lineage>
        <taxon>Eukaryota</taxon>
        <taxon>Metazoa</taxon>
        <taxon>Ecdysozoa</taxon>
        <taxon>Arthropoda</taxon>
        <taxon>Hexapoda</taxon>
        <taxon>Insecta</taxon>
        <taxon>Pterygota</taxon>
        <taxon>Neoptera</taxon>
        <taxon>Paraneoptera</taxon>
        <taxon>Hemiptera</taxon>
        <taxon>Auchenorrhyncha</taxon>
        <taxon>Membracoidea</taxon>
        <taxon>Cicadellidae</taxon>
        <taxon>Cicadellinae</taxon>
        <taxon>Proconiini</taxon>
        <taxon>Cuerna</taxon>
    </lineage>
</organism>
<dbReference type="PROSITE" id="PS51262">
    <property type="entry name" value="COS"/>
    <property type="match status" value="1"/>
</dbReference>
<evidence type="ECO:0000256" key="1">
    <source>
        <dbReference type="ARBA" id="ARBA00023054"/>
    </source>
</evidence>
<dbReference type="InterPro" id="IPR017903">
    <property type="entry name" value="COS_domain"/>
</dbReference>
<gene>
    <name evidence="3" type="ORF">g.2736</name>
</gene>
<dbReference type="GO" id="GO:0043005">
    <property type="term" value="C:neuron projection"/>
    <property type="evidence" value="ECO:0007669"/>
    <property type="project" value="TreeGrafter"/>
</dbReference>
<protein>
    <recommendedName>
        <fullName evidence="2">COS domain-containing protein</fullName>
    </recommendedName>
</protein>
<dbReference type="InterPro" id="IPR050617">
    <property type="entry name" value="E3_ligase_FN3/SPRY"/>
</dbReference>
<dbReference type="Gene3D" id="1.20.5.170">
    <property type="match status" value="1"/>
</dbReference>
<dbReference type="AlphaFoldDB" id="A0A1B6FLN2"/>
<feature type="domain" description="COS" evidence="2">
    <location>
        <begin position="57"/>
        <end position="117"/>
    </location>
</feature>
<name>A0A1B6FLN2_9HEMI</name>
<feature type="non-terminal residue" evidence="3">
    <location>
        <position position="117"/>
    </location>
</feature>
<sequence length="117" mass="13566">EQCDELIKALRRRRDQLLDCIRQDKELRIRTLKDQVTSCTNHLQSTTGLLQFCIEALKENDCTAFLQVGLMLVSKVEDNDLSWNQNLQAISPRVFPNFDLTLDDKSLLKAIEQLNFI</sequence>